<protein>
    <recommendedName>
        <fullName evidence="4">SPFH domain/Band 7 family protein</fullName>
    </recommendedName>
</protein>
<accession>A0ABP4L5Y8</accession>
<organism evidence="2 3">
    <name type="scientific">Kribbella lupini</name>
    <dbReference type="NCBI Taxonomy" id="291602"/>
    <lineage>
        <taxon>Bacteria</taxon>
        <taxon>Bacillati</taxon>
        <taxon>Actinomycetota</taxon>
        <taxon>Actinomycetes</taxon>
        <taxon>Propionibacteriales</taxon>
        <taxon>Kribbellaceae</taxon>
        <taxon>Kribbella</taxon>
    </lineage>
</organism>
<feature type="compositionally biased region" description="Basic and acidic residues" evidence="1">
    <location>
        <begin position="374"/>
        <end position="384"/>
    </location>
</feature>
<dbReference type="Proteomes" id="UP001500363">
    <property type="component" value="Unassembled WGS sequence"/>
</dbReference>
<evidence type="ECO:0000313" key="2">
    <source>
        <dbReference type="EMBL" id="GAA1515044.1"/>
    </source>
</evidence>
<evidence type="ECO:0008006" key="4">
    <source>
        <dbReference type="Google" id="ProtNLM"/>
    </source>
</evidence>
<proteinExistence type="predicted"/>
<feature type="compositionally biased region" description="Basic and acidic residues" evidence="1">
    <location>
        <begin position="314"/>
        <end position="323"/>
    </location>
</feature>
<reference evidence="3" key="1">
    <citation type="journal article" date="2019" name="Int. J. Syst. Evol. Microbiol.">
        <title>The Global Catalogue of Microorganisms (GCM) 10K type strain sequencing project: providing services to taxonomists for standard genome sequencing and annotation.</title>
        <authorList>
            <consortium name="The Broad Institute Genomics Platform"/>
            <consortium name="The Broad Institute Genome Sequencing Center for Infectious Disease"/>
            <person name="Wu L."/>
            <person name="Ma J."/>
        </authorList>
    </citation>
    <scope>NUCLEOTIDE SEQUENCE [LARGE SCALE GENOMIC DNA]</scope>
    <source>
        <strain evidence="3">JCM 14303</strain>
    </source>
</reference>
<evidence type="ECO:0000256" key="1">
    <source>
        <dbReference type="SAM" id="MobiDB-lite"/>
    </source>
</evidence>
<gene>
    <name evidence="2" type="ORF">GCM10009741_11840</name>
</gene>
<feature type="region of interest" description="Disordered" evidence="1">
    <location>
        <begin position="314"/>
        <end position="391"/>
    </location>
</feature>
<dbReference type="RefSeq" id="WP_344170542.1">
    <property type="nucleotide sequence ID" value="NZ_BAAANC010000001.1"/>
</dbReference>
<evidence type="ECO:0000313" key="3">
    <source>
        <dbReference type="Proteomes" id="UP001500363"/>
    </source>
</evidence>
<comment type="caution">
    <text evidence="2">The sequence shown here is derived from an EMBL/GenBank/DDBJ whole genome shotgun (WGS) entry which is preliminary data.</text>
</comment>
<feature type="compositionally biased region" description="Basic and acidic residues" evidence="1">
    <location>
        <begin position="351"/>
        <end position="363"/>
    </location>
</feature>
<keyword evidence="3" id="KW-1185">Reference proteome</keyword>
<name>A0ABP4L5Y8_9ACTN</name>
<sequence>MSQTVQSLIVSTGQLDNDRSWFGLRKSAPNLPDVAYGQKLVLLNSKGEAVPAEVVTGGERTFGQFRSWVLVDVRTQELVFEYDNLWSTSYASYLITVHLQASVADAKQLVASGTSSLDTFCRPKVAAAVKQALRDTVFPDGKIADPVNQMRALAENSLHAKMVAKLLPDLPDWLDLSVTDISVRNDADAEKHVKGLRGHLNSKDVIIASGLNDLTRTKLDLRKRELVRNALSAHMSDSSVALLEAIWDNPTTKNIAAASDRMREKELGEQANFRALLAVIQNTDTVLDADGMLRAVRQLLETERNEVPVIEVTSERENGERLQDSPGQPVSADPHASPGSAETVDAQPVEHTIDNAERLKDPPSSETVAAGDPVEERRAKRDLDDANFTNG</sequence>
<dbReference type="EMBL" id="BAAANC010000001">
    <property type="protein sequence ID" value="GAA1515044.1"/>
    <property type="molecule type" value="Genomic_DNA"/>
</dbReference>